<dbReference type="GO" id="GO:0071038">
    <property type="term" value="P:TRAMP-dependent tRNA surveillance pathway"/>
    <property type="evidence" value="ECO:0007669"/>
    <property type="project" value="TreeGrafter"/>
</dbReference>
<dbReference type="InterPro" id="IPR020568">
    <property type="entry name" value="Ribosomal_Su5_D2-typ_SF"/>
</dbReference>
<dbReference type="InterPro" id="IPR001054">
    <property type="entry name" value="A/G_cyclase"/>
</dbReference>
<protein>
    <recommendedName>
        <fullName evidence="6">Ribosomal RNA-processing protein 42</fullName>
    </recommendedName>
</protein>
<dbReference type="GO" id="GO:0034475">
    <property type="term" value="P:U4 snRNA 3'-end processing"/>
    <property type="evidence" value="ECO:0007669"/>
    <property type="project" value="TreeGrafter"/>
</dbReference>
<dbReference type="GO" id="GO:0016075">
    <property type="term" value="P:rRNA catabolic process"/>
    <property type="evidence" value="ECO:0007669"/>
    <property type="project" value="TreeGrafter"/>
</dbReference>
<sequence length="283" mass="30210">MHISSTEVDYIALGASSDFRADGRHAFEFRDVIVESHLVPSVSGSSRAQVGGTDVLVYVKAELGPAQGKNGTEGVITFTAHYSSVTGLDNEVRTSNMLNAELEESLNRLFSEKQAANLERLCLLEGRVAWTLLVDVTVLKADGNVLDVASFAVRNALLSTLVPHVEVIRGEEGEADEIEVDDEPASRRLLLEGDPPVFISVCLLGSKWMLDASQDEEASMTSKLSVGVNSSGKVCGIVKAGEGALEWDGLGDTLKTAANMGVKIIEGLRKVQASRAETVGFFA</sequence>
<comment type="subcellular location">
    <subcellularLocation>
        <location evidence="1">Cytoplasm</location>
    </subcellularLocation>
    <subcellularLocation>
        <location evidence="2">Nucleus</location>
        <location evidence="2">Nucleolus</location>
    </subcellularLocation>
</comment>
<keyword evidence="9" id="KW-1185">Reference proteome</keyword>
<evidence type="ECO:0000256" key="6">
    <source>
        <dbReference type="ARBA" id="ARBA00042523"/>
    </source>
</evidence>
<dbReference type="PANTHER" id="PTHR11097">
    <property type="entry name" value="EXOSOME COMPLEX EXONUCLEASE RIBOSOMAL RNA PROCESSING PROTEIN"/>
    <property type="match status" value="1"/>
</dbReference>
<dbReference type="InterPro" id="IPR015847">
    <property type="entry name" value="ExoRNase_PH_dom2"/>
</dbReference>
<accession>A0AAV8UV84</accession>
<evidence type="ECO:0000256" key="4">
    <source>
        <dbReference type="ARBA" id="ARBA00022490"/>
    </source>
</evidence>
<dbReference type="InterPro" id="IPR050590">
    <property type="entry name" value="Exosome_comp_Rrp42_subfam"/>
</dbReference>
<reference evidence="8 9" key="1">
    <citation type="journal article" date="2023" name="Nat. Commun.">
        <title>Origin of minicircular mitochondrial genomes in red algae.</title>
        <authorList>
            <person name="Lee Y."/>
            <person name="Cho C.H."/>
            <person name="Lee Y.M."/>
            <person name="Park S.I."/>
            <person name="Yang J.H."/>
            <person name="West J.A."/>
            <person name="Bhattacharya D."/>
            <person name="Yoon H.S."/>
        </authorList>
    </citation>
    <scope>NUCLEOTIDE SEQUENCE [LARGE SCALE GENOMIC DNA]</scope>
    <source>
        <strain evidence="8 9">CCMP1338</strain>
        <tissue evidence="8">Whole cell</tissue>
    </source>
</reference>
<evidence type="ECO:0000256" key="2">
    <source>
        <dbReference type="ARBA" id="ARBA00004604"/>
    </source>
</evidence>
<dbReference type="GO" id="GO:0035925">
    <property type="term" value="F:mRNA 3'-UTR AU-rich region binding"/>
    <property type="evidence" value="ECO:0007669"/>
    <property type="project" value="TreeGrafter"/>
</dbReference>
<evidence type="ECO:0000256" key="1">
    <source>
        <dbReference type="ARBA" id="ARBA00004496"/>
    </source>
</evidence>
<dbReference type="SUPFAM" id="SSF55666">
    <property type="entry name" value="Ribonuclease PH domain 2-like"/>
    <property type="match status" value="1"/>
</dbReference>
<dbReference type="CDD" id="cd11367">
    <property type="entry name" value="RNase_PH_RRP42"/>
    <property type="match status" value="1"/>
</dbReference>
<evidence type="ECO:0000256" key="5">
    <source>
        <dbReference type="ARBA" id="ARBA00022835"/>
    </source>
</evidence>
<evidence type="ECO:0000313" key="8">
    <source>
        <dbReference type="EMBL" id="KAJ8904466.1"/>
    </source>
</evidence>
<evidence type="ECO:0000256" key="3">
    <source>
        <dbReference type="ARBA" id="ARBA00006678"/>
    </source>
</evidence>
<proteinExistence type="inferred from homology"/>
<dbReference type="GO" id="GO:0035556">
    <property type="term" value="P:intracellular signal transduction"/>
    <property type="evidence" value="ECO:0007669"/>
    <property type="project" value="InterPro"/>
</dbReference>
<dbReference type="GO" id="GO:0034473">
    <property type="term" value="P:U1 snRNA 3'-end processing"/>
    <property type="evidence" value="ECO:0007669"/>
    <property type="project" value="TreeGrafter"/>
</dbReference>
<comment type="similarity">
    <text evidence="3">Belongs to the RNase PH family.</text>
</comment>
<dbReference type="GO" id="GO:0000467">
    <property type="term" value="P:exonucleolytic trimming to generate mature 3'-end of 5.8S rRNA from tricistronic rRNA transcript (SSU-rRNA, 5.8S rRNA, LSU-rRNA)"/>
    <property type="evidence" value="ECO:0007669"/>
    <property type="project" value="TreeGrafter"/>
</dbReference>
<dbReference type="Pfam" id="PF01138">
    <property type="entry name" value="RNase_PH"/>
    <property type="match status" value="1"/>
</dbReference>
<dbReference type="GO" id="GO:0005730">
    <property type="term" value="C:nucleolus"/>
    <property type="evidence" value="ECO:0007669"/>
    <property type="project" value="UniProtKB-SubCell"/>
</dbReference>
<dbReference type="GO" id="GO:0000176">
    <property type="term" value="C:nuclear exosome (RNase complex)"/>
    <property type="evidence" value="ECO:0007669"/>
    <property type="project" value="TreeGrafter"/>
</dbReference>
<keyword evidence="5" id="KW-0271">Exosome</keyword>
<dbReference type="GO" id="GO:0034476">
    <property type="term" value="P:U5 snRNA 3'-end processing"/>
    <property type="evidence" value="ECO:0007669"/>
    <property type="project" value="TreeGrafter"/>
</dbReference>
<dbReference type="InterPro" id="IPR027408">
    <property type="entry name" value="PNPase/RNase_PH_dom_sf"/>
</dbReference>
<dbReference type="PANTHER" id="PTHR11097:SF8">
    <property type="entry name" value="EXOSOME COMPLEX COMPONENT RRP42"/>
    <property type="match status" value="1"/>
</dbReference>
<dbReference type="GO" id="GO:0071035">
    <property type="term" value="P:nuclear polyadenylation-dependent rRNA catabolic process"/>
    <property type="evidence" value="ECO:0007669"/>
    <property type="project" value="TreeGrafter"/>
</dbReference>
<dbReference type="Proteomes" id="UP001157974">
    <property type="component" value="Unassembled WGS sequence"/>
</dbReference>
<dbReference type="GO" id="GO:0000177">
    <property type="term" value="C:cytoplasmic exosome (RNase complex)"/>
    <property type="evidence" value="ECO:0007669"/>
    <property type="project" value="TreeGrafter"/>
</dbReference>
<name>A0AAV8UV84_9RHOD</name>
<dbReference type="AlphaFoldDB" id="A0AAV8UV84"/>
<feature type="domain" description="Guanylate cyclase" evidence="7">
    <location>
        <begin position="223"/>
        <end position="261"/>
    </location>
</feature>
<dbReference type="PROSITE" id="PS50125">
    <property type="entry name" value="GUANYLATE_CYCLASE_2"/>
    <property type="match status" value="1"/>
</dbReference>
<comment type="caution">
    <text evidence="8">The sequence shown here is derived from an EMBL/GenBank/DDBJ whole genome shotgun (WGS) entry which is preliminary data.</text>
</comment>
<dbReference type="SUPFAM" id="SSF54211">
    <property type="entry name" value="Ribosomal protein S5 domain 2-like"/>
    <property type="match status" value="1"/>
</dbReference>
<dbReference type="EMBL" id="JAMWBK010000006">
    <property type="protein sequence ID" value="KAJ8904466.1"/>
    <property type="molecule type" value="Genomic_DNA"/>
</dbReference>
<evidence type="ECO:0000313" key="9">
    <source>
        <dbReference type="Proteomes" id="UP001157974"/>
    </source>
</evidence>
<dbReference type="InterPro" id="IPR036345">
    <property type="entry name" value="ExoRNase_PH_dom2_sf"/>
</dbReference>
<dbReference type="Pfam" id="PF03725">
    <property type="entry name" value="RNase_PH_C"/>
    <property type="match status" value="1"/>
</dbReference>
<organism evidence="8 9">
    <name type="scientific">Rhodosorus marinus</name>
    <dbReference type="NCBI Taxonomy" id="101924"/>
    <lineage>
        <taxon>Eukaryota</taxon>
        <taxon>Rhodophyta</taxon>
        <taxon>Stylonematophyceae</taxon>
        <taxon>Stylonematales</taxon>
        <taxon>Stylonemataceae</taxon>
        <taxon>Rhodosorus</taxon>
    </lineage>
</organism>
<dbReference type="GO" id="GO:0009190">
    <property type="term" value="P:cyclic nucleotide biosynthetic process"/>
    <property type="evidence" value="ECO:0007669"/>
    <property type="project" value="InterPro"/>
</dbReference>
<dbReference type="GO" id="GO:0071028">
    <property type="term" value="P:nuclear mRNA surveillance"/>
    <property type="evidence" value="ECO:0007669"/>
    <property type="project" value="TreeGrafter"/>
</dbReference>
<keyword evidence="4" id="KW-0963">Cytoplasm</keyword>
<evidence type="ECO:0000259" key="7">
    <source>
        <dbReference type="PROSITE" id="PS50125"/>
    </source>
</evidence>
<gene>
    <name evidence="8" type="ORF">NDN08_000983</name>
</gene>
<dbReference type="Gene3D" id="3.30.230.70">
    <property type="entry name" value="GHMP Kinase, N-terminal domain"/>
    <property type="match status" value="1"/>
</dbReference>
<dbReference type="InterPro" id="IPR001247">
    <property type="entry name" value="ExoRNase_PH_dom1"/>
</dbReference>